<sequence length="31" mass="3613">MMSKRFQKVVIYLMLAVMIATTLLAGMSMWF</sequence>
<dbReference type="EMBL" id="CP126116">
    <property type="protein sequence ID" value="WHZ60300.1"/>
    <property type="molecule type" value="Genomic_DNA"/>
</dbReference>
<reference evidence="2" key="1">
    <citation type="journal article" date="2025" name="Aquaculture">
        <title>Assessment of the bioflocculant production and safety properties of Metabacillus hrfriensis sp. nov. based on phenotypic and whole-genome sequencing analysis.</title>
        <authorList>
            <person name="Zhang R."/>
            <person name="Zhao Z."/>
            <person name="Luo L."/>
            <person name="Wang S."/>
            <person name="Guo K."/>
            <person name="Xu W."/>
        </authorList>
    </citation>
    <scope>NUCLEOTIDE SEQUENCE [LARGE SCALE GENOMIC DNA]</scope>
    <source>
        <strain evidence="2">CT-WN-B3</strain>
    </source>
</reference>
<gene>
    <name evidence="1" type="primary">prli42</name>
    <name evidence="1" type="ORF">QLQ22_17320</name>
</gene>
<accession>A0ACD4RIG1</accession>
<protein>
    <submittedName>
        <fullName evidence="1">Stressosome-associated protein Prli42</fullName>
    </submittedName>
</protein>
<name>A0ACD4RIG1_9BACI</name>
<proteinExistence type="predicted"/>
<organism evidence="1 2">
    <name type="scientific">Metabacillus hrfriensis</name>
    <dbReference type="NCBI Taxonomy" id="3048891"/>
    <lineage>
        <taxon>Bacteria</taxon>
        <taxon>Bacillati</taxon>
        <taxon>Bacillota</taxon>
        <taxon>Bacilli</taxon>
        <taxon>Bacillales</taxon>
        <taxon>Bacillaceae</taxon>
        <taxon>Metabacillus</taxon>
    </lineage>
</organism>
<evidence type="ECO:0000313" key="1">
    <source>
        <dbReference type="EMBL" id="WHZ60300.1"/>
    </source>
</evidence>
<dbReference type="Proteomes" id="UP001226091">
    <property type="component" value="Chromosome"/>
</dbReference>
<evidence type="ECO:0000313" key="2">
    <source>
        <dbReference type="Proteomes" id="UP001226091"/>
    </source>
</evidence>
<keyword evidence="2" id="KW-1185">Reference proteome</keyword>